<evidence type="ECO:0000259" key="3">
    <source>
        <dbReference type="Pfam" id="PF04773"/>
    </source>
</evidence>
<feature type="chain" id="PRO_5003622723" description="FecR protein domain-containing protein" evidence="2">
    <location>
        <begin position="31"/>
        <end position="245"/>
    </location>
</feature>
<dbReference type="eggNOG" id="COG4254">
    <property type="taxonomic scope" value="Bacteria"/>
</dbReference>
<evidence type="ECO:0000256" key="2">
    <source>
        <dbReference type="SAM" id="SignalP"/>
    </source>
</evidence>
<proteinExistence type="predicted"/>
<dbReference type="STRING" id="889378.Spiaf_0209"/>
<reference evidence="5" key="1">
    <citation type="journal article" date="2013" name="Stand. Genomic Sci.">
        <title>Complete genome sequence of the halophilic bacterium Spirochaeta africana type strain (Z-7692(T)) from the alkaline Lake Magadi in the East African Rift.</title>
        <authorList>
            <person name="Liolos K."/>
            <person name="Abt B."/>
            <person name="Scheuner C."/>
            <person name="Teshima H."/>
            <person name="Held B."/>
            <person name="Lapidus A."/>
            <person name="Nolan M."/>
            <person name="Lucas S."/>
            <person name="Deshpande S."/>
            <person name="Cheng J.F."/>
            <person name="Tapia R."/>
            <person name="Goodwin L.A."/>
            <person name="Pitluck S."/>
            <person name="Pagani I."/>
            <person name="Ivanova N."/>
            <person name="Mavromatis K."/>
            <person name="Mikhailova N."/>
            <person name="Huntemann M."/>
            <person name="Pati A."/>
            <person name="Chen A."/>
            <person name="Palaniappan K."/>
            <person name="Land M."/>
            <person name="Rohde M."/>
            <person name="Tindall B.J."/>
            <person name="Detter J.C."/>
            <person name="Goker M."/>
            <person name="Bristow J."/>
            <person name="Eisen J.A."/>
            <person name="Markowitz V."/>
            <person name="Hugenholtz P."/>
            <person name="Woyke T."/>
            <person name="Klenk H.P."/>
            <person name="Kyrpides N.C."/>
        </authorList>
    </citation>
    <scope>NUCLEOTIDE SEQUENCE</scope>
    <source>
        <strain evidence="5">ATCC 700263 / DSM 8902 / Z-7692</strain>
    </source>
</reference>
<dbReference type="RefSeq" id="WP_014454316.1">
    <property type="nucleotide sequence ID" value="NC_017098.1"/>
</dbReference>
<sequence>MYTGNRCRSPLLLTALLAGCMLLLPLLATAQQDSVRAEVRSTTGRVEFRQGGGSWQTLSEGDELPLGATISTGFNSSAVLEMGLAVLEVQALTRMTIEELAEREGVVESDLYLEVGRVRADVRRVEDRRQDFRLRSPVATAAVRGTSFTFDGRNLQVVEGIVELANLRGRRSVVPAGRRSRTVAGEAPQTPQQAAQEDTRVEYDTTIRVTGLDDDPVRDDDQDTIFDDDLPAVTGEFGSLLILFE</sequence>
<feature type="domain" description="FecR protein" evidence="3">
    <location>
        <begin position="70"/>
        <end position="162"/>
    </location>
</feature>
<dbReference type="HOGENOM" id="CLU_1133035_0_0_12"/>
<feature type="signal peptide" evidence="2">
    <location>
        <begin position="1"/>
        <end position="30"/>
    </location>
</feature>
<evidence type="ECO:0000313" key="5">
    <source>
        <dbReference type="Proteomes" id="UP000007383"/>
    </source>
</evidence>
<keyword evidence="5" id="KW-1185">Reference proteome</keyword>
<organism evidence="4 5">
    <name type="scientific">Spirochaeta africana (strain ATCC 700263 / DSM 8902 / Z-7692)</name>
    <dbReference type="NCBI Taxonomy" id="889378"/>
    <lineage>
        <taxon>Bacteria</taxon>
        <taxon>Pseudomonadati</taxon>
        <taxon>Spirochaetota</taxon>
        <taxon>Spirochaetia</taxon>
        <taxon>Spirochaetales</taxon>
        <taxon>Spirochaetaceae</taxon>
        <taxon>Spirochaeta</taxon>
    </lineage>
</organism>
<accession>H9UFM5</accession>
<protein>
    <recommendedName>
        <fullName evidence="3">FecR protein domain-containing protein</fullName>
    </recommendedName>
</protein>
<dbReference type="OrthoDB" id="368636at2"/>
<feature type="compositionally biased region" description="Low complexity" evidence="1">
    <location>
        <begin position="184"/>
        <end position="196"/>
    </location>
</feature>
<name>H9UFM5_SPIAZ</name>
<evidence type="ECO:0000256" key="1">
    <source>
        <dbReference type="SAM" id="MobiDB-lite"/>
    </source>
</evidence>
<evidence type="ECO:0000313" key="4">
    <source>
        <dbReference type="EMBL" id="AFG36318.1"/>
    </source>
</evidence>
<keyword evidence="2" id="KW-0732">Signal</keyword>
<dbReference type="AlphaFoldDB" id="H9UFM5"/>
<dbReference type="Proteomes" id="UP000007383">
    <property type="component" value="Chromosome"/>
</dbReference>
<dbReference type="PANTHER" id="PTHR38731">
    <property type="entry name" value="LIPL45-RELATED LIPOPROTEIN-RELATED"/>
    <property type="match status" value="1"/>
</dbReference>
<dbReference type="PATRIC" id="fig|889378.3.peg.212"/>
<feature type="region of interest" description="Disordered" evidence="1">
    <location>
        <begin position="177"/>
        <end position="199"/>
    </location>
</feature>
<gene>
    <name evidence="4" type="ordered locus">Spiaf_0209</name>
</gene>
<dbReference type="Pfam" id="PF04773">
    <property type="entry name" value="FecR"/>
    <property type="match status" value="1"/>
</dbReference>
<dbReference type="EMBL" id="CP003282">
    <property type="protein sequence ID" value="AFG36318.1"/>
    <property type="molecule type" value="Genomic_DNA"/>
</dbReference>
<dbReference type="PROSITE" id="PS51257">
    <property type="entry name" value="PROKAR_LIPOPROTEIN"/>
    <property type="match status" value="1"/>
</dbReference>
<dbReference type="KEGG" id="sfc:Spiaf_0209"/>
<dbReference type="InterPro" id="IPR006860">
    <property type="entry name" value="FecR"/>
</dbReference>